<dbReference type="GO" id="GO:0005047">
    <property type="term" value="F:signal recognition particle binding"/>
    <property type="evidence" value="ECO:0007669"/>
    <property type="project" value="TreeGrafter"/>
</dbReference>
<comment type="function">
    <text evidence="12">Necessary for flagellar biosynthesis. May be involved in translocation of the flagellum.</text>
</comment>
<dbReference type="Gene3D" id="3.40.50.300">
    <property type="entry name" value="P-loop containing nucleotide triphosphate hydrolases"/>
    <property type="match status" value="1"/>
</dbReference>
<evidence type="ECO:0000256" key="4">
    <source>
        <dbReference type="ARBA" id="ARBA00022448"/>
    </source>
</evidence>
<evidence type="ECO:0000256" key="3">
    <source>
        <dbReference type="ARBA" id="ARBA00014919"/>
    </source>
</evidence>
<keyword evidence="5" id="KW-1003">Cell membrane</keyword>
<dbReference type="GO" id="GO:0015031">
    <property type="term" value="P:protein transport"/>
    <property type="evidence" value="ECO:0007669"/>
    <property type="project" value="UniProtKB-KW"/>
</dbReference>
<dbReference type="AlphaFoldDB" id="Q01PP6"/>
<dbReference type="FunFam" id="3.40.50.300:FF:000695">
    <property type="entry name" value="Flagellar biosynthesis regulator FlhF"/>
    <property type="match status" value="1"/>
</dbReference>
<evidence type="ECO:0000313" key="16">
    <source>
        <dbReference type="EMBL" id="ABJ88374.1"/>
    </source>
</evidence>
<dbReference type="HOGENOM" id="CLU_009301_11_4_0"/>
<dbReference type="CDD" id="cd17873">
    <property type="entry name" value="FlhF"/>
    <property type="match status" value="1"/>
</dbReference>
<comment type="similarity">
    <text evidence="2">Belongs to the GTP-binding SRP family.</text>
</comment>
<keyword evidence="8" id="KW-0653">Protein transport</keyword>
<evidence type="ECO:0000256" key="7">
    <source>
        <dbReference type="ARBA" id="ARBA00022795"/>
    </source>
</evidence>
<evidence type="ECO:0000256" key="12">
    <source>
        <dbReference type="ARBA" id="ARBA00025337"/>
    </source>
</evidence>
<dbReference type="SMART" id="SM00962">
    <property type="entry name" value="SRP54"/>
    <property type="match status" value="1"/>
</dbReference>
<dbReference type="GO" id="GO:0005886">
    <property type="term" value="C:plasma membrane"/>
    <property type="evidence" value="ECO:0007669"/>
    <property type="project" value="UniProtKB-SubCell"/>
</dbReference>
<keyword evidence="6" id="KW-0547">Nucleotide-binding</keyword>
<dbReference type="PANTHER" id="PTHR43134:SF3">
    <property type="entry name" value="FLAGELLAR BIOSYNTHESIS PROTEIN FLHF"/>
    <property type="match status" value="1"/>
</dbReference>
<feature type="domain" description="AAA+ ATPase" evidence="14">
    <location>
        <begin position="187"/>
        <end position="333"/>
    </location>
</feature>
<dbReference type="InParanoid" id="Q01PP6"/>
<dbReference type="Pfam" id="PF00448">
    <property type="entry name" value="SRP54"/>
    <property type="match status" value="1"/>
</dbReference>
<keyword evidence="9" id="KW-0342">GTP-binding</keyword>
<reference evidence="16" key="1">
    <citation type="submission" date="2006-10" db="EMBL/GenBank/DDBJ databases">
        <title>Complete sequence of Solibacter usitatus Ellin6076.</title>
        <authorList>
            <consortium name="US DOE Joint Genome Institute"/>
            <person name="Copeland A."/>
            <person name="Lucas S."/>
            <person name="Lapidus A."/>
            <person name="Barry K."/>
            <person name="Detter J.C."/>
            <person name="Glavina del Rio T."/>
            <person name="Hammon N."/>
            <person name="Israni S."/>
            <person name="Dalin E."/>
            <person name="Tice H."/>
            <person name="Pitluck S."/>
            <person name="Thompson L.S."/>
            <person name="Brettin T."/>
            <person name="Bruce D."/>
            <person name="Han C."/>
            <person name="Tapia R."/>
            <person name="Gilna P."/>
            <person name="Schmutz J."/>
            <person name="Larimer F."/>
            <person name="Land M."/>
            <person name="Hauser L."/>
            <person name="Kyrpides N."/>
            <person name="Mikhailova N."/>
            <person name="Janssen P.H."/>
            <person name="Kuske C.R."/>
            <person name="Richardson P."/>
        </authorList>
    </citation>
    <scope>NUCLEOTIDE SEQUENCE</scope>
    <source>
        <strain evidence="16">Ellin6076</strain>
    </source>
</reference>
<keyword evidence="10" id="KW-0472">Membrane</keyword>
<feature type="domain" description="SRP54-type proteins GTP-binding" evidence="15">
    <location>
        <begin position="188"/>
        <end position="379"/>
    </location>
</feature>
<evidence type="ECO:0000256" key="13">
    <source>
        <dbReference type="NCBIfam" id="TIGR03499"/>
    </source>
</evidence>
<evidence type="ECO:0000259" key="15">
    <source>
        <dbReference type="SMART" id="SM00962"/>
    </source>
</evidence>
<organism evidence="16">
    <name type="scientific">Solibacter usitatus (strain Ellin6076)</name>
    <dbReference type="NCBI Taxonomy" id="234267"/>
    <lineage>
        <taxon>Bacteria</taxon>
        <taxon>Pseudomonadati</taxon>
        <taxon>Acidobacteriota</taxon>
        <taxon>Terriglobia</taxon>
        <taxon>Bryobacterales</taxon>
        <taxon>Solibacteraceae</taxon>
        <taxon>Candidatus Solibacter</taxon>
    </lineage>
</organism>
<gene>
    <name evidence="16" type="ordered locus">Acid_7466</name>
</gene>
<comment type="subcellular location">
    <subcellularLocation>
        <location evidence="1">Cell membrane</location>
        <topology evidence="1">Peripheral membrane protein</topology>
        <orientation evidence="1">Cytoplasmic side</orientation>
    </subcellularLocation>
</comment>
<evidence type="ECO:0000256" key="5">
    <source>
        <dbReference type="ARBA" id="ARBA00022475"/>
    </source>
</evidence>
<dbReference type="OrthoDB" id="9778554at2"/>
<dbReference type="GO" id="GO:0005525">
    <property type="term" value="F:GTP binding"/>
    <property type="evidence" value="ECO:0007669"/>
    <property type="project" value="UniProtKB-UniRule"/>
</dbReference>
<dbReference type="InterPro" id="IPR000897">
    <property type="entry name" value="SRP54_GTPase_dom"/>
</dbReference>
<evidence type="ECO:0000256" key="10">
    <source>
        <dbReference type="ARBA" id="ARBA00023136"/>
    </source>
</evidence>
<evidence type="ECO:0000256" key="9">
    <source>
        <dbReference type="ARBA" id="ARBA00023134"/>
    </source>
</evidence>
<dbReference type="GO" id="GO:0003924">
    <property type="term" value="F:GTPase activity"/>
    <property type="evidence" value="ECO:0007669"/>
    <property type="project" value="UniProtKB-UniRule"/>
</dbReference>
<dbReference type="GO" id="GO:0006614">
    <property type="term" value="P:SRP-dependent cotranslational protein targeting to membrane"/>
    <property type="evidence" value="ECO:0007669"/>
    <property type="project" value="UniProtKB-UniRule"/>
</dbReference>
<dbReference type="InterPro" id="IPR003593">
    <property type="entry name" value="AAA+_ATPase"/>
</dbReference>
<dbReference type="InterPro" id="IPR027417">
    <property type="entry name" value="P-loop_NTPase"/>
</dbReference>
<keyword evidence="7" id="KW-1005">Bacterial flagellum biogenesis</keyword>
<protein>
    <recommendedName>
        <fullName evidence="3 13">Flagellar biosynthesis protein FlhF</fullName>
    </recommendedName>
</protein>
<sequence>MKIKSYYARTVEDAMAAARQEMGSEAMLVNSRKTPVEARHLGEYEVVFATMGGAGAATEAALSLPGESMGLTPAAPPADRLSTEVAELKRELEGMRRAITRTVCAPAQWVGVSQDVSDAYAALTAADVSAELAREVVQAAGNRLNGQRAPVNRTPQRIDGAAFERALAEEFSSRFTVDATLGRGPAEPHIAALVGPPGSGKTTTLVKLAIHFGLAARRPVLLLSMDTYRVAAAEQLRSYAAILGVGFQVLETVNSLAQAIEENRGKELILIDTPGLGLGELEDSASFGHFLSTRSDIDTHLVLSASMKPADLSRMVDAFGVLRPQHLLFTRLDETGSYGQIFSEAARTGKPLSFFTHGQRIPEDLEAASSERLLDLVLAGRSSKARSAA</sequence>
<evidence type="ECO:0000259" key="14">
    <source>
        <dbReference type="SMART" id="SM00382"/>
    </source>
</evidence>
<dbReference type="eggNOG" id="COG1419">
    <property type="taxonomic scope" value="Bacteria"/>
</dbReference>
<dbReference type="STRING" id="234267.Acid_7466"/>
<keyword evidence="11" id="KW-1006">Bacterial flagellum protein export</keyword>
<evidence type="ECO:0000256" key="1">
    <source>
        <dbReference type="ARBA" id="ARBA00004413"/>
    </source>
</evidence>
<evidence type="ECO:0000256" key="2">
    <source>
        <dbReference type="ARBA" id="ARBA00008531"/>
    </source>
</evidence>
<dbReference type="GO" id="GO:0044781">
    <property type="term" value="P:bacterial-type flagellum organization"/>
    <property type="evidence" value="ECO:0007669"/>
    <property type="project" value="UniProtKB-UniRule"/>
</dbReference>
<evidence type="ECO:0000256" key="11">
    <source>
        <dbReference type="ARBA" id="ARBA00023225"/>
    </source>
</evidence>
<dbReference type="EMBL" id="CP000473">
    <property type="protein sequence ID" value="ABJ88374.1"/>
    <property type="molecule type" value="Genomic_DNA"/>
</dbReference>
<dbReference type="KEGG" id="sus:Acid_7466"/>
<dbReference type="InterPro" id="IPR020006">
    <property type="entry name" value="FlhF"/>
</dbReference>
<evidence type="ECO:0000256" key="6">
    <source>
        <dbReference type="ARBA" id="ARBA00022741"/>
    </source>
</evidence>
<dbReference type="NCBIfam" id="TIGR03499">
    <property type="entry name" value="FlhF"/>
    <property type="match status" value="1"/>
</dbReference>
<dbReference type="PANTHER" id="PTHR43134">
    <property type="entry name" value="SIGNAL RECOGNITION PARTICLE RECEPTOR SUBUNIT ALPHA"/>
    <property type="match status" value="1"/>
</dbReference>
<proteinExistence type="inferred from homology"/>
<accession>Q01PP6</accession>
<dbReference type="SMART" id="SM00382">
    <property type="entry name" value="AAA"/>
    <property type="match status" value="1"/>
</dbReference>
<dbReference type="SUPFAM" id="SSF52540">
    <property type="entry name" value="P-loop containing nucleoside triphosphate hydrolases"/>
    <property type="match status" value="1"/>
</dbReference>
<keyword evidence="4" id="KW-0813">Transport</keyword>
<dbReference type="InterPro" id="IPR047040">
    <property type="entry name" value="FlhF__GTPase_dom"/>
</dbReference>
<dbReference type="Gene3D" id="1.20.120.1380">
    <property type="entry name" value="Flagellar FlhF biosynthesis protein, N domain"/>
    <property type="match status" value="1"/>
</dbReference>
<name>Q01PP6_SOLUE</name>
<evidence type="ECO:0000256" key="8">
    <source>
        <dbReference type="ARBA" id="ARBA00022927"/>
    </source>
</evidence>